<reference evidence="1 2" key="1">
    <citation type="submission" date="2018-11" db="EMBL/GenBank/DDBJ databases">
        <authorList>
            <consortium name="Pathogen Informatics"/>
        </authorList>
    </citation>
    <scope>NUCLEOTIDE SEQUENCE [LARGE SCALE GENOMIC DNA]</scope>
</reference>
<dbReference type="PANTHER" id="PTHR16469:SF27">
    <property type="entry name" value="UBIQUITIN-ASSOCIATED AND SH3 DOMAIN-CONTAINING BA-RELATED"/>
    <property type="match status" value="1"/>
</dbReference>
<dbReference type="CDD" id="cd07067">
    <property type="entry name" value="HP_PGM_like"/>
    <property type="match status" value="1"/>
</dbReference>
<dbReference type="OrthoDB" id="414418at2759"/>
<dbReference type="SUPFAM" id="SSF53254">
    <property type="entry name" value="Phosphoglycerate mutase-like"/>
    <property type="match status" value="1"/>
</dbReference>
<dbReference type="Pfam" id="PF00300">
    <property type="entry name" value="His_Phos_1"/>
    <property type="match status" value="1"/>
</dbReference>
<name>A0A3P6PG64_TAEAS</name>
<dbReference type="PANTHER" id="PTHR16469">
    <property type="entry name" value="UBIQUITIN-ASSOCIATED AND SH3 DOMAIN-CONTAINING BA-RELATED"/>
    <property type="match status" value="1"/>
</dbReference>
<dbReference type="InterPro" id="IPR051710">
    <property type="entry name" value="Phosphatase_SH3-domain"/>
</dbReference>
<dbReference type="EMBL" id="UYRS01003539">
    <property type="protein sequence ID" value="VDK26405.1"/>
    <property type="molecule type" value="Genomic_DNA"/>
</dbReference>
<gene>
    <name evidence="1" type="ORF">TASK_LOCUS2859</name>
</gene>
<dbReference type="InterPro" id="IPR029033">
    <property type="entry name" value="His_PPase_superfam"/>
</dbReference>
<dbReference type="AlphaFoldDB" id="A0A3P6PG64"/>
<dbReference type="InterPro" id="IPR013078">
    <property type="entry name" value="His_Pase_superF_clade-1"/>
</dbReference>
<dbReference type="Proteomes" id="UP000282613">
    <property type="component" value="Unassembled WGS sequence"/>
</dbReference>
<accession>A0A3P6PG64</accession>
<dbReference type="Gene3D" id="3.40.50.1240">
    <property type="entry name" value="Phosphoglycerate mutase-like"/>
    <property type="match status" value="1"/>
</dbReference>
<evidence type="ECO:0000313" key="1">
    <source>
        <dbReference type="EMBL" id="VDK26405.1"/>
    </source>
</evidence>
<sequence length="107" mass="11742">MNLNMPPRLPVREDIIDHTLDSPLTQVGLFVADTCGRAFAEAGVRFSVCYVSPALRCVQTACQLLRGAGQVGTFSCPHQWSQFTPPRRLSNGQLRGISHSRIGFAEL</sequence>
<keyword evidence="2" id="KW-1185">Reference proteome</keyword>
<protein>
    <submittedName>
        <fullName evidence="1">Uncharacterized protein</fullName>
    </submittedName>
</protein>
<organism evidence="1 2">
    <name type="scientific">Taenia asiatica</name>
    <name type="common">Asian tapeworm</name>
    <dbReference type="NCBI Taxonomy" id="60517"/>
    <lineage>
        <taxon>Eukaryota</taxon>
        <taxon>Metazoa</taxon>
        <taxon>Spiralia</taxon>
        <taxon>Lophotrochozoa</taxon>
        <taxon>Platyhelminthes</taxon>
        <taxon>Cestoda</taxon>
        <taxon>Eucestoda</taxon>
        <taxon>Cyclophyllidea</taxon>
        <taxon>Taeniidae</taxon>
        <taxon>Taenia</taxon>
    </lineage>
</organism>
<evidence type="ECO:0000313" key="2">
    <source>
        <dbReference type="Proteomes" id="UP000282613"/>
    </source>
</evidence>
<proteinExistence type="predicted"/>